<comment type="caution">
    <text evidence="2">The sequence shown here is derived from an EMBL/GenBank/DDBJ whole genome shotgun (WGS) entry which is preliminary data.</text>
</comment>
<keyword evidence="3" id="KW-1185">Reference proteome</keyword>
<sequence length="235" mass="26429">MAPARVFLPQYLLLLFGTIAQDSFPLANYHHKQSAAEVPITWHPLPLLFIANSDRPYPPLGARNRDIDRYLRRPILANVGLYGLSLSRLQLQLPNLPRLPLYRVPICRMAAALPLEGKPLETNDVIVFANGLDADGRRRLREYLETLVPPAAVPIPQPSQDIALQLMSQTQAPENETQAHERAPRRVDVLPGEVLKKLEVANAVWKWETRGPHPDETNEVWSDVSDEVAREIAAI</sequence>
<evidence type="ECO:0000313" key="2">
    <source>
        <dbReference type="EMBL" id="KAK3339789.1"/>
    </source>
</evidence>
<evidence type="ECO:0000313" key="3">
    <source>
        <dbReference type="Proteomes" id="UP001275084"/>
    </source>
</evidence>
<name>A0AAJ0H564_9PEZI</name>
<protein>
    <submittedName>
        <fullName evidence="2">Uncharacterized protein</fullName>
    </submittedName>
</protein>
<gene>
    <name evidence="2" type="ORF">B0T25DRAFT_523485</name>
</gene>
<proteinExistence type="predicted"/>
<reference evidence="2" key="1">
    <citation type="journal article" date="2023" name="Mol. Phylogenet. Evol.">
        <title>Genome-scale phylogeny and comparative genomics of the fungal order Sordariales.</title>
        <authorList>
            <person name="Hensen N."/>
            <person name="Bonometti L."/>
            <person name="Westerberg I."/>
            <person name="Brannstrom I.O."/>
            <person name="Guillou S."/>
            <person name="Cros-Aarteil S."/>
            <person name="Calhoun S."/>
            <person name="Haridas S."/>
            <person name="Kuo A."/>
            <person name="Mondo S."/>
            <person name="Pangilinan J."/>
            <person name="Riley R."/>
            <person name="LaButti K."/>
            <person name="Andreopoulos B."/>
            <person name="Lipzen A."/>
            <person name="Chen C."/>
            <person name="Yan M."/>
            <person name="Daum C."/>
            <person name="Ng V."/>
            <person name="Clum A."/>
            <person name="Steindorff A."/>
            <person name="Ohm R.A."/>
            <person name="Martin F."/>
            <person name="Silar P."/>
            <person name="Natvig D.O."/>
            <person name="Lalanne C."/>
            <person name="Gautier V."/>
            <person name="Ament-Velasquez S.L."/>
            <person name="Kruys A."/>
            <person name="Hutchinson M.I."/>
            <person name="Powell A.J."/>
            <person name="Barry K."/>
            <person name="Miller A.N."/>
            <person name="Grigoriev I.V."/>
            <person name="Debuchy R."/>
            <person name="Gladieux P."/>
            <person name="Hiltunen Thoren M."/>
            <person name="Johannesson H."/>
        </authorList>
    </citation>
    <scope>NUCLEOTIDE SEQUENCE</scope>
    <source>
        <strain evidence="2">CBS 955.72</strain>
    </source>
</reference>
<feature type="chain" id="PRO_5042519489" evidence="1">
    <location>
        <begin position="21"/>
        <end position="235"/>
    </location>
</feature>
<feature type="signal peptide" evidence="1">
    <location>
        <begin position="1"/>
        <end position="20"/>
    </location>
</feature>
<dbReference type="EMBL" id="JAUIQD010000009">
    <property type="protein sequence ID" value="KAK3339789.1"/>
    <property type="molecule type" value="Genomic_DNA"/>
</dbReference>
<reference evidence="2" key="2">
    <citation type="submission" date="2023-06" db="EMBL/GenBank/DDBJ databases">
        <authorList>
            <consortium name="Lawrence Berkeley National Laboratory"/>
            <person name="Haridas S."/>
            <person name="Hensen N."/>
            <person name="Bonometti L."/>
            <person name="Westerberg I."/>
            <person name="Brannstrom I.O."/>
            <person name="Guillou S."/>
            <person name="Cros-Aarteil S."/>
            <person name="Calhoun S."/>
            <person name="Kuo A."/>
            <person name="Mondo S."/>
            <person name="Pangilinan J."/>
            <person name="Riley R."/>
            <person name="Labutti K."/>
            <person name="Andreopoulos B."/>
            <person name="Lipzen A."/>
            <person name="Chen C."/>
            <person name="Yanf M."/>
            <person name="Daum C."/>
            <person name="Ng V."/>
            <person name="Clum A."/>
            <person name="Steindorff A."/>
            <person name="Ohm R."/>
            <person name="Martin F."/>
            <person name="Silar P."/>
            <person name="Natvig D."/>
            <person name="Lalanne C."/>
            <person name="Gautier V."/>
            <person name="Ament-Velasquez S.L."/>
            <person name="Kruys A."/>
            <person name="Hutchinson M.I."/>
            <person name="Powell A.J."/>
            <person name="Barry K."/>
            <person name="Miller A.N."/>
            <person name="Grigoriev I.V."/>
            <person name="Debuchy R."/>
            <person name="Gladieux P."/>
            <person name="Thoren M.H."/>
            <person name="Johannesson H."/>
        </authorList>
    </citation>
    <scope>NUCLEOTIDE SEQUENCE</scope>
    <source>
        <strain evidence="2">CBS 955.72</strain>
    </source>
</reference>
<evidence type="ECO:0000256" key="1">
    <source>
        <dbReference type="SAM" id="SignalP"/>
    </source>
</evidence>
<dbReference type="AlphaFoldDB" id="A0AAJ0H564"/>
<accession>A0AAJ0H564</accession>
<organism evidence="2 3">
    <name type="scientific">Lasiosphaeria hispida</name>
    <dbReference type="NCBI Taxonomy" id="260671"/>
    <lineage>
        <taxon>Eukaryota</taxon>
        <taxon>Fungi</taxon>
        <taxon>Dikarya</taxon>
        <taxon>Ascomycota</taxon>
        <taxon>Pezizomycotina</taxon>
        <taxon>Sordariomycetes</taxon>
        <taxon>Sordariomycetidae</taxon>
        <taxon>Sordariales</taxon>
        <taxon>Lasiosphaeriaceae</taxon>
        <taxon>Lasiosphaeria</taxon>
    </lineage>
</organism>
<keyword evidence="1" id="KW-0732">Signal</keyword>
<dbReference type="Proteomes" id="UP001275084">
    <property type="component" value="Unassembled WGS sequence"/>
</dbReference>